<accession>A0ABV0RJS6</accession>
<dbReference type="Proteomes" id="UP001434883">
    <property type="component" value="Unassembled WGS sequence"/>
</dbReference>
<proteinExistence type="predicted"/>
<comment type="caution">
    <text evidence="2">The sequence shown here is derived from an EMBL/GenBank/DDBJ whole genome shotgun (WGS) entry which is preliminary data.</text>
</comment>
<organism evidence="2 3">
    <name type="scientific">Xenoophorus captivus</name>
    <dbReference type="NCBI Taxonomy" id="1517983"/>
    <lineage>
        <taxon>Eukaryota</taxon>
        <taxon>Metazoa</taxon>
        <taxon>Chordata</taxon>
        <taxon>Craniata</taxon>
        <taxon>Vertebrata</taxon>
        <taxon>Euteleostomi</taxon>
        <taxon>Actinopterygii</taxon>
        <taxon>Neopterygii</taxon>
        <taxon>Teleostei</taxon>
        <taxon>Neoteleostei</taxon>
        <taxon>Acanthomorphata</taxon>
        <taxon>Ovalentaria</taxon>
        <taxon>Atherinomorphae</taxon>
        <taxon>Cyprinodontiformes</taxon>
        <taxon>Goodeidae</taxon>
        <taxon>Xenoophorus</taxon>
    </lineage>
</organism>
<dbReference type="InterPro" id="IPR001611">
    <property type="entry name" value="Leu-rich_rpt"/>
</dbReference>
<evidence type="ECO:0000313" key="2">
    <source>
        <dbReference type="EMBL" id="MEQ2208420.1"/>
    </source>
</evidence>
<dbReference type="Pfam" id="PF13516">
    <property type="entry name" value="LRR_6"/>
    <property type="match status" value="2"/>
</dbReference>
<feature type="non-terminal residue" evidence="2">
    <location>
        <position position="1"/>
    </location>
</feature>
<evidence type="ECO:0000256" key="1">
    <source>
        <dbReference type="SAM" id="Phobius"/>
    </source>
</evidence>
<dbReference type="Gene3D" id="3.80.10.10">
    <property type="entry name" value="Ribonuclease Inhibitor"/>
    <property type="match status" value="2"/>
</dbReference>
<evidence type="ECO:0000313" key="3">
    <source>
        <dbReference type="Proteomes" id="UP001434883"/>
    </source>
</evidence>
<dbReference type="InterPro" id="IPR006553">
    <property type="entry name" value="Leu-rich_rpt_Cys-con_subtyp"/>
</dbReference>
<dbReference type="PANTHER" id="PTHR13318">
    <property type="entry name" value="PARTNER OF PAIRED, ISOFORM B-RELATED"/>
    <property type="match status" value="1"/>
</dbReference>
<keyword evidence="1" id="KW-0472">Membrane</keyword>
<protein>
    <submittedName>
        <fullName evidence="2">Uncharacterized protein</fullName>
    </submittedName>
</protein>
<gene>
    <name evidence="2" type="ORF">XENOCAPTIV_029686</name>
</gene>
<keyword evidence="3" id="KW-1185">Reference proteome</keyword>
<dbReference type="SMART" id="SM00367">
    <property type="entry name" value="LRR_CC"/>
    <property type="match status" value="4"/>
</dbReference>
<feature type="transmembrane region" description="Helical" evidence="1">
    <location>
        <begin position="187"/>
        <end position="211"/>
    </location>
</feature>
<dbReference type="EMBL" id="JAHRIN010050500">
    <property type="protein sequence ID" value="MEQ2208420.1"/>
    <property type="molecule type" value="Genomic_DNA"/>
</dbReference>
<keyword evidence="1" id="KW-1133">Transmembrane helix</keyword>
<sequence length="212" mass="23643">VLSHLTVKERCLCASLVNDDLLVKIASRRQNVTEINISDCRGVHDYGVSSLASHCPGLQKYTAYRCKQLGDISVTALATHCPLLVKVHVGNQDKLTDAALKKVSFFIQATLTLLVGSQKLTNIFRLINFCFFCLQLGANCRELKDIHLGQCYGITDEGMVALARGCPKLQRLYLQENKMVSSIIFKCLFLVVLLCSLHARLFSSLIFLFVFI</sequence>
<dbReference type="InterPro" id="IPR032675">
    <property type="entry name" value="LRR_dom_sf"/>
</dbReference>
<name>A0ABV0RJS6_9TELE</name>
<reference evidence="2 3" key="1">
    <citation type="submission" date="2021-06" db="EMBL/GenBank/DDBJ databases">
        <authorList>
            <person name="Palmer J.M."/>
        </authorList>
    </citation>
    <scope>NUCLEOTIDE SEQUENCE [LARGE SCALE GENOMIC DNA]</scope>
    <source>
        <strain evidence="2 3">XC_2019</strain>
        <tissue evidence="2">Muscle</tissue>
    </source>
</reference>
<keyword evidence="1" id="KW-0812">Transmembrane</keyword>
<dbReference type="SUPFAM" id="SSF52047">
    <property type="entry name" value="RNI-like"/>
    <property type="match status" value="1"/>
</dbReference>